<dbReference type="GO" id="GO:0005975">
    <property type="term" value="P:carbohydrate metabolic process"/>
    <property type="evidence" value="ECO:0007669"/>
    <property type="project" value="TreeGrafter"/>
</dbReference>
<name>A0A1C2DCN0_9HYPH</name>
<dbReference type="GO" id="GO:0005829">
    <property type="term" value="C:cytosol"/>
    <property type="evidence" value="ECO:0007669"/>
    <property type="project" value="TreeGrafter"/>
</dbReference>
<dbReference type="InterPro" id="IPR016143">
    <property type="entry name" value="Citrate_synth-like_sm_a-sub"/>
</dbReference>
<dbReference type="Pfam" id="PF00285">
    <property type="entry name" value="Citrate_synt"/>
    <property type="match status" value="1"/>
</dbReference>
<dbReference type="PANTHER" id="PTHR11739:SF4">
    <property type="entry name" value="CITRATE SYNTHASE, PEROXISOMAL"/>
    <property type="match status" value="1"/>
</dbReference>
<dbReference type="PANTHER" id="PTHR11739">
    <property type="entry name" value="CITRATE SYNTHASE"/>
    <property type="match status" value="1"/>
</dbReference>
<dbReference type="AlphaFoldDB" id="A0A1C2DCN0"/>
<accession>A0A1C2DCN0</accession>
<evidence type="ECO:0000256" key="4">
    <source>
        <dbReference type="ARBA" id="ARBA00022679"/>
    </source>
</evidence>
<comment type="caution">
    <text evidence="5">The sequence shown here is derived from an EMBL/GenBank/DDBJ whole genome shotgun (WGS) entry which is preliminary data.</text>
</comment>
<dbReference type="InterPro" id="IPR036969">
    <property type="entry name" value="Citrate_synthase_sf"/>
</dbReference>
<evidence type="ECO:0000256" key="3">
    <source>
        <dbReference type="ARBA" id="ARBA00012972"/>
    </source>
</evidence>
<organism evidence="5 6">
    <name type="scientific">Mesorhizobium hungaricum</name>
    <dbReference type="NCBI Taxonomy" id="1566387"/>
    <lineage>
        <taxon>Bacteria</taxon>
        <taxon>Pseudomonadati</taxon>
        <taxon>Pseudomonadota</taxon>
        <taxon>Alphaproteobacteria</taxon>
        <taxon>Hyphomicrobiales</taxon>
        <taxon>Phyllobacteriaceae</taxon>
        <taxon>Mesorhizobium</taxon>
    </lineage>
</organism>
<reference evidence="5 6" key="1">
    <citation type="submission" date="2016-08" db="EMBL/GenBank/DDBJ databases">
        <title>Whole genome sequence of Mesorhizobium sp. strain UASWS1009 isolated from industrial sewage.</title>
        <authorList>
            <person name="Crovadore J."/>
            <person name="Calmin G."/>
            <person name="Chablais R."/>
            <person name="Cochard B."/>
            <person name="Lefort F."/>
        </authorList>
    </citation>
    <scope>NUCLEOTIDE SEQUENCE [LARGE SCALE GENOMIC DNA]</scope>
    <source>
        <strain evidence="5 6">UASWS1009</strain>
    </source>
</reference>
<evidence type="ECO:0000313" key="6">
    <source>
        <dbReference type="Proteomes" id="UP000094412"/>
    </source>
</evidence>
<dbReference type="EMBL" id="MDEO01000036">
    <property type="protein sequence ID" value="OCX12499.1"/>
    <property type="molecule type" value="Genomic_DNA"/>
</dbReference>
<proteinExistence type="inferred from homology"/>
<gene>
    <name evidence="5" type="ORF">QV13_23075</name>
</gene>
<dbReference type="UniPathway" id="UPA00223">
    <property type="reaction ID" value="UER00717"/>
</dbReference>
<dbReference type="EC" id="2.3.3.16" evidence="3"/>
<dbReference type="SUPFAM" id="SSF48256">
    <property type="entry name" value="Citrate synthase"/>
    <property type="match status" value="1"/>
</dbReference>
<comment type="pathway">
    <text evidence="1">Carbohydrate metabolism; tricarboxylic acid cycle; isocitrate from oxaloacetate: step 1/2.</text>
</comment>
<evidence type="ECO:0000313" key="5">
    <source>
        <dbReference type="EMBL" id="OCX12499.1"/>
    </source>
</evidence>
<evidence type="ECO:0000256" key="2">
    <source>
        <dbReference type="ARBA" id="ARBA00010566"/>
    </source>
</evidence>
<dbReference type="InterPro" id="IPR002020">
    <property type="entry name" value="Citrate_synthase"/>
</dbReference>
<dbReference type="CDD" id="cd06102">
    <property type="entry name" value="citrate_synt_like_2"/>
    <property type="match status" value="1"/>
</dbReference>
<dbReference type="GO" id="GO:0036440">
    <property type="term" value="F:citrate synthase activity"/>
    <property type="evidence" value="ECO:0007669"/>
    <property type="project" value="UniProtKB-EC"/>
</dbReference>
<protein>
    <recommendedName>
        <fullName evidence="3">citrate synthase (unknown stereospecificity)</fullName>
        <ecNumber evidence="3">2.3.3.16</ecNumber>
    </recommendedName>
</protein>
<sequence>MIKRINMNAWLTRDEALDRLGVRPQTLYAYVSRGQIGMRPDPADPRRSLYRSEDIAALTTRRARGRRVSAIAESAVAWGEPVFATAISTVIGGRLIYRGKDAVEFSRTATLEEAARLLWAADGPARFATSGAPTETGLAQAFAVLAALAAKGQPSLGRTATALQADAMPAIAALAGALGATPGTEPVHARLARGWRVEPATEVIRRVLVLVADHELNASAFAARVAASTGAPLAACLLAGLSTLYGPRHGTAAEAVAMLVDDAARLGAKAAIARWIDHDRPLPGFGHMLYPNGDPRAAGLLADMVLEDNVEELRHAAHAATGSEPTIDFALVALTRSYRLPADAPIRLFALGRSVGWTAHAIEQIASGKPIRPRARYEGQLPAEG</sequence>
<dbReference type="InterPro" id="IPR016142">
    <property type="entry name" value="Citrate_synth-like_lrg_a-sub"/>
</dbReference>
<dbReference type="Proteomes" id="UP000094412">
    <property type="component" value="Unassembled WGS sequence"/>
</dbReference>
<dbReference type="Gene3D" id="1.10.580.10">
    <property type="entry name" value="Citrate Synthase, domain 1"/>
    <property type="match status" value="1"/>
</dbReference>
<dbReference type="STRING" id="1566387.QV13_23075"/>
<keyword evidence="6" id="KW-1185">Reference proteome</keyword>
<dbReference type="PRINTS" id="PR00143">
    <property type="entry name" value="CITRTSNTHASE"/>
</dbReference>
<evidence type="ECO:0000256" key="1">
    <source>
        <dbReference type="ARBA" id="ARBA00004751"/>
    </source>
</evidence>
<keyword evidence="4" id="KW-0808">Transferase</keyword>
<comment type="similarity">
    <text evidence="2">Belongs to the citrate synthase family.</text>
</comment>
<dbReference type="Gene3D" id="1.10.230.10">
    <property type="entry name" value="Cytochrome P450-Terp, domain 2"/>
    <property type="match status" value="1"/>
</dbReference>
<dbReference type="GO" id="GO:0006099">
    <property type="term" value="P:tricarboxylic acid cycle"/>
    <property type="evidence" value="ECO:0007669"/>
    <property type="project" value="UniProtKB-UniPathway"/>
</dbReference>